<name>A0A645GF02_9ZZZZ</name>
<evidence type="ECO:0000313" key="1">
    <source>
        <dbReference type="EMBL" id="MPN25497.1"/>
    </source>
</evidence>
<reference evidence="1" key="1">
    <citation type="submission" date="2019-08" db="EMBL/GenBank/DDBJ databases">
        <authorList>
            <person name="Kucharzyk K."/>
            <person name="Murdoch R.W."/>
            <person name="Higgins S."/>
            <person name="Loffler F."/>
        </authorList>
    </citation>
    <scope>NUCLEOTIDE SEQUENCE</scope>
</reference>
<accession>A0A645GF02</accession>
<sequence>MPRKHAAHAAITAGKDTHLRAIRLNHRNHVRCDAEVGRLSHLVRLWQIEPKLEPEHPLGGYRHLLMQYSTAGGHPLALAGFDGILVAKAVHVLDFSTDEVGDGFNSAMRVPWKPCCVIRRVSRIKRIQHEKRIKIIYITVAQHSNKRYARAIHRAEPAHSLYDFPMFHPVHTP</sequence>
<dbReference type="AntiFam" id="ANF00117">
    <property type="entry name" value="Shadow ORF (opposite PRN2)"/>
</dbReference>
<dbReference type="AlphaFoldDB" id="A0A645GF02"/>
<organism evidence="1">
    <name type="scientific">bioreactor metagenome</name>
    <dbReference type="NCBI Taxonomy" id="1076179"/>
    <lineage>
        <taxon>unclassified sequences</taxon>
        <taxon>metagenomes</taxon>
        <taxon>ecological metagenomes</taxon>
    </lineage>
</organism>
<dbReference type="EMBL" id="VSSQ01074701">
    <property type="protein sequence ID" value="MPN25497.1"/>
    <property type="molecule type" value="Genomic_DNA"/>
</dbReference>
<protein>
    <submittedName>
        <fullName evidence="1">Uncharacterized protein</fullName>
    </submittedName>
</protein>
<proteinExistence type="predicted"/>
<comment type="caution">
    <text evidence="1">The sequence shown here is derived from an EMBL/GenBank/DDBJ whole genome shotgun (WGS) entry which is preliminary data.</text>
</comment>
<gene>
    <name evidence="1" type="ORF">SDC9_172908</name>
</gene>